<feature type="transmembrane region" description="Helical" evidence="7">
    <location>
        <begin position="187"/>
        <end position="210"/>
    </location>
</feature>
<dbReference type="EMBL" id="QGDH01000004">
    <property type="protein sequence ID" value="RAR16218.1"/>
    <property type="molecule type" value="Genomic_DNA"/>
</dbReference>
<reference evidence="10" key="1">
    <citation type="submission" date="2018-05" db="EMBL/GenBank/DDBJ databases">
        <title>Draft genome sequence of Stemphylium lycopersici strain CIDEFI 213.</title>
        <authorList>
            <person name="Medina R."/>
            <person name="Franco M.E.E."/>
            <person name="Lucentini C.G."/>
            <person name="Saparrat M.C.N."/>
            <person name="Balatti P.A."/>
        </authorList>
    </citation>
    <scope>NUCLEOTIDE SEQUENCE [LARGE SCALE GENOMIC DNA]</scope>
    <source>
        <strain evidence="10">CIDEFI 213</strain>
    </source>
</reference>
<evidence type="ECO:0000313" key="10">
    <source>
        <dbReference type="Proteomes" id="UP000249619"/>
    </source>
</evidence>
<feature type="region of interest" description="Disordered" evidence="6">
    <location>
        <begin position="377"/>
        <end position="420"/>
    </location>
</feature>
<dbReference type="Pfam" id="PF20684">
    <property type="entry name" value="Fung_rhodopsin"/>
    <property type="match status" value="1"/>
</dbReference>
<comment type="similarity">
    <text evidence="5">Belongs to the SAT4 family.</text>
</comment>
<feature type="compositionally biased region" description="Basic and acidic residues" evidence="6">
    <location>
        <begin position="685"/>
        <end position="696"/>
    </location>
</feature>
<feature type="compositionally biased region" description="Polar residues" evidence="6">
    <location>
        <begin position="382"/>
        <end position="394"/>
    </location>
</feature>
<keyword evidence="4 7" id="KW-0472">Membrane</keyword>
<feature type="transmembrane region" description="Helical" evidence="7">
    <location>
        <begin position="74"/>
        <end position="95"/>
    </location>
</feature>
<accession>A0A364NFY6</accession>
<name>A0A364NFY6_STELY</name>
<gene>
    <name evidence="9" type="ORF">DDE83_000344</name>
</gene>
<evidence type="ECO:0000256" key="7">
    <source>
        <dbReference type="SAM" id="Phobius"/>
    </source>
</evidence>
<dbReference type="AlphaFoldDB" id="A0A364NFY6"/>
<evidence type="ECO:0000256" key="4">
    <source>
        <dbReference type="ARBA" id="ARBA00023136"/>
    </source>
</evidence>
<dbReference type="InterPro" id="IPR049326">
    <property type="entry name" value="Rhodopsin_dom_fungi"/>
</dbReference>
<keyword evidence="3 7" id="KW-1133">Transmembrane helix</keyword>
<proteinExistence type="inferred from homology"/>
<dbReference type="Proteomes" id="UP000249619">
    <property type="component" value="Unassembled WGS sequence"/>
</dbReference>
<keyword evidence="10" id="KW-1185">Reference proteome</keyword>
<evidence type="ECO:0000256" key="5">
    <source>
        <dbReference type="ARBA" id="ARBA00038359"/>
    </source>
</evidence>
<feature type="transmembrane region" description="Helical" evidence="7">
    <location>
        <begin position="101"/>
        <end position="126"/>
    </location>
</feature>
<protein>
    <submittedName>
        <fullName evidence="9">Integral membrane protein</fullName>
    </submittedName>
</protein>
<dbReference type="GO" id="GO:0016020">
    <property type="term" value="C:membrane"/>
    <property type="evidence" value="ECO:0007669"/>
    <property type="project" value="UniProtKB-SubCell"/>
</dbReference>
<dbReference type="PANTHER" id="PTHR33048">
    <property type="entry name" value="PTH11-LIKE INTEGRAL MEMBRANE PROTEIN (AFU_ORTHOLOGUE AFUA_5G11245)"/>
    <property type="match status" value="1"/>
</dbReference>
<comment type="subcellular location">
    <subcellularLocation>
        <location evidence="1">Membrane</location>
        <topology evidence="1">Multi-pass membrane protein</topology>
    </subcellularLocation>
</comment>
<feature type="region of interest" description="Disordered" evidence="6">
    <location>
        <begin position="262"/>
        <end position="286"/>
    </location>
</feature>
<dbReference type="InterPro" id="IPR052337">
    <property type="entry name" value="SAT4-like"/>
</dbReference>
<evidence type="ECO:0000256" key="6">
    <source>
        <dbReference type="SAM" id="MobiDB-lite"/>
    </source>
</evidence>
<evidence type="ECO:0000313" key="9">
    <source>
        <dbReference type="EMBL" id="RAR16218.1"/>
    </source>
</evidence>
<dbReference type="STRING" id="183478.A0A364NFY6"/>
<organism evidence="9 10">
    <name type="scientific">Stemphylium lycopersici</name>
    <name type="common">Tomato gray leaf spot disease fungus</name>
    <name type="synonym">Thyrospora lycopersici</name>
    <dbReference type="NCBI Taxonomy" id="183478"/>
    <lineage>
        <taxon>Eukaryota</taxon>
        <taxon>Fungi</taxon>
        <taxon>Dikarya</taxon>
        <taxon>Ascomycota</taxon>
        <taxon>Pezizomycotina</taxon>
        <taxon>Dothideomycetes</taxon>
        <taxon>Pleosporomycetidae</taxon>
        <taxon>Pleosporales</taxon>
        <taxon>Pleosporineae</taxon>
        <taxon>Pleosporaceae</taxon>
        <taxon>Stemphylium</taxon>
    </lineage>
</organism>
<dbReference type="PANTHER" id="PTHR33048:SF47">
    <property type="entry name" value="INTEGRAL MEMBRANE PROTEIN-RELATED"/>
    <property type="match status" value="1"/>
</dbReference>
<feature type="region of interest" description="Disordered" evidence="6">
    <location>
        <begin position="651"/>
        <end position="713"/>
    </location>
</feature>
<sequence>MVVVPLKIWCRFRHRGWLNVQWDDYMSIVALALANGFFYVCIIGMRESLGLHITEITDPLQIIRFLKNIYVGQILYTLSITAIKLSVLAFYWRLFEVKARLTIYVVTGASIAWCTAIMLCVIFNCIPVQAAWDITIKDPTCIPTKSIYLGGSVPNVILDLVIVMMPLPHVWRLHAPLAQRIVLAGMFALGTFIAVVSLVRLIIFLQIPFALQGDVSYNFREIIVWSIVEINIGLTCACLPSLKPAFQMVGLNKLFSFSSSRPSDIEGPSHQYASGGSSNSRPRKRGATGGLFSTLAGMSRLDDEEEETKFAKDDMSKNNVEIELGRVSNDSGQRTTTGGTNVQKNWSVLVDERRAGRISNAYEAPARTVETEAVYPGGLEQDGSSQSSGLTSPMLSPKSRALETPLSSEEAATGKESRYADSPNSMSFYNCFNSQNNPRGHFYSANRLFTRGIWIGYLAPDRQSESFRGLPSFQELKFNCAKFSPPHPPVIQGSAGQTRQAVCRGCAASNSAVIPLSEIQFYRKSKLVIMPLDGDDEAGVFAIMLPQKSDRSLKGLQCYRPYEITNDGRGEIFVNDYMVLTLRNPHSDAGVLATALEVLQSHEFGNANTKTMKRPISESLDAYGTTTVFEAINADISPSISRVLQKVATEEDEVEEYQLPSRNEAKGSAKSTRRRDEGILPGDNGHIKPEAGRIRQENSIPIAFSKPSPQSTRPAFPIESIPLDLTDEQAKRVYLFWPIKHQDVDYEFVHTLKECKSFTGLLSMLEEETEAIPPIAEILARTRTWRLSYSIGDGTNKAIIARKGMEAAFDRLQTTLTQASIWGNHSQGRVYVELKSLSRPDSACVA</sequence>
<feature type="transmembrane region" description="Helical" evidence="7">
    <location>
        <begin position="25"/>
        <end position="45"/>
    </location>
</feature>
<evidence type="ECO:0000259" key="8">
    <source>
        <dbReference type="Pfam" id="PF20684"/>
    </source>
</evidence>
<feature type="domain" description="Rhodopsin" evidence="8">
    <location>
        <begin position="6"/>
        <end position="247"/>
    </location>
</feature>
<evidence type="ECO:0000256" key="2">
    <source>
        <dbReference type="ARBA" id="ARBA00022692"/>
    </source>
</evidence>
<evidence type="ECO:0000256" key="1">
    <source>
        <dbReference type="ARBA" id="ARBA00004141"/>
    </source>
</evidence>
<comment type="caution">
    <text evidence="9">The sequence shown here is derived from an EMBL/GenBank/DDBJ whole genome shotgun (WGS) entry which is preliminary data.</text>
</comment>
<keyword evidence="2 7" id="KW-0812">Transmembrane</keyword>
<evidence type="ECO:0000256" key="3">
    <source>
        <dbReference type="ARBA" id="ARBA00022989"/>
    </source>
</evidence>
<feature type="compositionally biased region" description="Polar residues" evidence="6">
    <location>
        <begin position="271"/>
        <end position="280"/>
    </location>
</feature>